<organism evidence="1 2">
    <name type="scientific">Lentinula raphanica</name>
    <dbReference type="NCBI Taxonomy" id="153919"/>
    <lineage>
        <taxon>Eukaryota</taxon>
        <taxon>Fungi</taxon>
        <taxon>Dikarya</taxon>
        <taxon>Basidiomycota</taxon>
        <taxon>Agaricomycotina</taxon>
        <taxon>Agaricomycetes</taxon>
        <taxon>Agaricomycetidae</taxon>
        <taxon>Agaricales</taxon>
        <taxon>Marasmiineae</taxon>
        <taxon>Omphalotaceae</taxon>
        <taxon>Lentinula</taxon>
    </lineage>
</organism>
<accession>A0AA38NVC5</accession>
<comment type="caution">
    <text evidence="1">The sequence shown here is derived from an EMBL/GenBank/DDBJ whole genome shotgun (WGS) entry which is preliminary data.</text>
</comment>
<dbReference type="EMBL" id="MU807590">
    <property type="protein sequence ID" value="KAJ3831309.1"/>
    <property type="molecule type" value="Genomic_DNA"/>
</dbReference>
<dbReference type="Proteomes" id="UP001163846">
    <property type="component" value="Unassembled WGS sequence"/>
</dbReference>
<proteinExistence type="predicted"/>
<evidence type="ECO:0000313" key="1">
    <source>
        <dbReference type="EMBL" id="KAJ3831309.1"/>
    </source>
</evidence>
<reference evidence="1" key="1">
    <citation type="submission" date="2022-08" db="EMBL/GenBank/DDBJ databases">
        <authorList>
            <consortium name="DOE Joint Genome Institute"/>
            <person name="Min B."/>
            <person name="Riley R."/>
            <person name="Sierra-Patev S."/>
            <person name="Naranjo-Ortiz M."/>
            <person name="Looney B."/>
            <person name="Konkel Z."/>
            <person name="Slot J.C."/>
            <person name="Sakamoto Y."/>
            <person name="Steenwyk J.L."/>
            <person name="Rokas A."/>
            <person name="Carro J."/>
            <person name="Camarero S."/>
            <person name="Ferreira P."/>
            <person name="Molpeceres G."/>
            <person name="Ruiz-Duenas F.J."/>
            <person name="Serrano A."/>
            <person name="Henrissat B."/>
            <person name="Drula E."/>
            <person name="Hughes K.W."/>
            <person name="Mata J.L."/>
            <person name="Ishikawa N.K."/>
            <person name="Vargas-Isla R."/>
            <person name="Ushijima S."/>
            <person name="Smith C.A."/>
            <person name="Ahrendt S."/>
            <person name="Andreopoulos W."/>
            <person name="He G."/>
            <person name="Labutti K."/>
            <person name="Lipzen A."/>
            <person name="Ng V."/>
            <person name="Sandor L."/>
            <person name="Barry K."/>
            <person name="Martinez A.T."/>
            <person name="Xiao Y."/>
            <person name="Gibbons J.G."/>
            <person name="Terashima K."/>
            <person name="Hibbett D.S."/>
            <person name="Grigoriev I.V."/>
        </authorList>
    </citation>
    <scope>NUCLEOTIDE SEQUENCE</scope>
    <source>
        <strain evidence="1">TFB9207</strain>
    </source>
</reference>
<dbReference type="AlphaFoldDB" id="A0AA38NVC5"/>
<gene>
    <name evidence="1" type="ORF">F5878DRAFT_676255</name>
</gene>
<evidence type="ECO:0000313" key="2">
    <source>
        <dbReference type="Proteomes" id="UP001163846"/>
    </source>
</evidence>
<name>A0AA38NVC5_9AGAR</name>
<sequence>MSSTTGCATISGIAVLENPRYENSQTLLFDAHFFFYDEPTSTNLHLALLRYFNIDNLSFDTEEPFKCFIVANVARMENFCEQGKFSTGLESSDYVFVGDIVQIIPVEGVDPKQRPFLTVCGVVTSYDRNCH</sequence>
<keyword evidence="2" id="KW-1185">Reference proteome</keyword>
<protein>
    <submittedName>
        <fullName evidence="1">Uncharacterized protein</fullName>
    </submittedName>
</protein>
<feature type="non-terminal residue" evidence="1">
    <location>
        <position position="131"/>
    </location>
</feature>